<keyword evidence="2" id="KW-1185">Reference proteome</keyword>
<dbReference type="RefSeq" id="WP_200270640.1">
    <property type="nucleotide sequence ID" value="NZ_JAENHN010000043.1"/>
</dbReference>
<sequence>MKIEYVTKSIELVNDEKLYLINMELWNILERDNEIDGIPMEENLLKSLSKMASFVRKHKGFSLTFYRYSIGTTRYRWLFCIVYNINDRLQRVQIENVTCEFCGWKGKMANPTIPSLYDTVEDRQEALNIAWNMPVVNCPVCDKKLKRNAIWVGYI</sequence>
<reference evidence="2" key="1">
    <citation type="submission" date="2021-01" db="EMBL/GenBank/DDBJ databases">
        <title>Genome public.</title>
        <authorList>
            <person name="Liu C."/>
            <person name="Sun Q."/>
        </authorList>
    </citation>
    <scope>NUCLEOTIDE SEQUENCE [LARGE SCALE GENOMIC DNA]</scope>
    <source>
        <strain evidence="2">YIM B02505</strain>
    </source>
</reference>
<evidence type="ECO:0000313" key="2">
    <source>
        <dbReference type="Proteomes" id="UP000596739"/>
    </source>
</evidence>
<dbReference type="EMBL" id="JAENHN010000043">
    <property type="protein sequence ID" value="MBK1811934.1"/>
    <property type="molecule type" value="Genomic_DNA"/>
</dbReference>
<proteinExistence type="predicted"/>
<dbReference type="Proteomes" id="UP000596739">
    <property type="component" value="Unassembled WGS sequence"/>
</dbReference>
<accession>A0ABS1ERI0</accession>
<organism evidence="1 2">
    <name type="scientific">Clostridium yunnanense</name>
    <dbReference type="NCBI Taxonomy" id="2800325"/>
    <lineage>
        <taxon>Bacteria</taxon>
        <taxon>Bacillati</taxon>
        <taxon>Bacillota</taxon>
        <taxon>Clostridia</taxon>
        <taxon>Eubacteriales</taxon>
        <taxon>Clostridiaceae</taxon>
        <taxon>Clostridium</taxon>
    </lineage>
</organism>
<protein>
    <submittedName>
        <fullName evidence="1">Uncharacterized protein</fullName>
    </submittedName>
</protein>
<comment type="caution">
    <text evidence="1">The sequence shown here is derived from an EMBL/GenBank/DDBJ whole genome shotgun (WGS) entry which is preliminary data.</text>
</comment>
<gene>
    <name evidence="1" type="ORF">JHL18_15035</name>
</gene>
<evidence type="ECO:0000313" key="1">
    <source>
        <dbReference type="EMBL" id="MBK1811934.1"/>
    </source>
</evidence>
<name>A0ABS1ERI0_9CLOT</name>